<organism evidence="2 3">
    <name type="scientific">Portunus trituberculatus</name>
    <name type="common">Swimming crab</name>
    <name type="synonym">Neptunus trituberculatus</name>
    <dbReference type="NCBI Taxonomy" id="210409"/>
    <lineage>
        <taxon>Eukaryota</taxon>
        <taxon>Metazoa</taxon>
        <taxon>Ecdysozoa</taxon>
        <taxon>Arthropoda</taxon>
        <taxon>Crustacea</taxon>
        <taxon>Multicrustacea</taxon>
        <taxon>Malacostraca</taxon>
        <taxon>Eumalacostraca</taxon>
        <taxon>Eucarida</taxon>
        <taxon>Decapoda</taxon>
        <taxon>Pleocyemata</taxon>
        <taxon>Brachyura</taxon>
        <taxon>Eubrachyura</taxon>
        <taxon>Portunoidea</taxon>
        <taxon>Portunidae</taxon>
        <taxon>Portuninae</taxon>
        <taxon>Portunus</taxon>
    </lineage>
</organism>
<feature type="compositionally biased region" description="Low complexity" evidence="1">
    <location>
        <begin position="14"/>
        <end position="30"/>
    </location>
</feature>
<accession>A0A5B7E4I2</accession>
<name>A0A5B7E4I2_PORTR</name>
<reference evidence="2 3" key="1">
    <citation type="submission" date="2019-05" db="EMBL/GenBank/DDBJ databases">
        <title>Another draft genome of Portunus trituberculatus and its Hox gene families provides insights of decapod evolution.</title>
        <authorList>
            <person name="Jeong J.-H."/>
            <person name="Song I."/>
            <person name="Kim S."/>
            <person name="Choi T."/>
            <person name="Kim D."/>
            <person name="Ryu S."/>
            <person name="Kim W."/>
        </authorList>
    </citation>
    <scope>NUCLEOTIDE SEQUENCE [LARGE SCALE GENOMIC DNA]</scope>
    <source>
        <tissue evidence="2">Muscle</tissue>
    </source>
</reference>
<sequence length="117" mass="12604">MVAIKRVTRPGVPALPHSTTAAHAPTPCTTTTTTAATAKQTACLTQQWMITSKVTCRLSQHQGRPGYSQNGESHGESQRHFRLAVVMSRSMLLCVGLRLPWSVAHGTASMGLCRVFS</sequence>
<feature type="region of interest" description="Disordered" evidence="1">
    <location>
        <begin position="1"/>
        <end position="30"/>
    </location>
</feature>
<gene>
    <name evidence="2" type="ORF">E2C01_021530</name>
</gene>
<dbReference type="Proteomes" id="UP000324222">
    <property type="component" value="Unassembled WGS sequence"/>
</dbReference>
<comment type="caution">
    <text evidence="2">The sequence shown here is derived from an EMBL/GenBank/DDBJ whole genome shotgun (WGS) entry which is preliminary data.</text>
</comment>
<evidence type="ECO:0000313" key="2">
    <source>
        <dbReference type="EMBL" id="MPC28329.1"/>
    </source>
</evidence>
<evidence type="ECO:0000313" key="3">
    <source>
        <dbReference type="Proteomes" id="UP000324222"/>
    </source>
</evidence>
<dbReference type="EMBL" id="VSRR010001894">
    <property type="protein sequence ID" value="MPC28329.1"/>
    <property type="molecule type" value="Genomic_DNA"/>
</dbReference>
<protein>
    <submittedName>
        <fullName evidence="2">Uncharacterized protein</fullName>
    </submittedName>
</protein>
<keyword evidence="3" id="KW-1185">Reference proteome</keyword>
<evidence type="ECO:0000256" key="1">
    <source>
        <dbReference type="SAM" id="MobiDB-lite"/>
    </source>
</evidence>
<proteinExistence type="predicted"/>
<dbReference type="AlphaFoldDB" id="A0A5B7E4I2"/>